<dbReference type="OrthoDB" id="511527at2"/>
<comment type="caution">
    <text evidence="2">The sequence shown here is derived from an EMBL/GenBank/DDBJ whole genome shotgun (WGS) entry which is preliminary data.</text>
</comment>
<dbReference type="InterPro" id="IPR002477">
    <property type="entry name" value="Peptidoglycan-bd-like"/>
</dbReference>
<keyword evidence="3" id="KW-1185">Reference proteome</keyword>
<dbReference type="InterPro" id="IPR036365">
    <property type="entry name" value="PGBD-like_sf"/>
</dbReference>
<dbReference type="Proteomes" id="UP000271624">
    <property type="component" value="Unassembled WGS sequence"/>
</dbReference>
<name>A0A433UU49_9CYAN</name>
<reference evidence="2" key="2">
    <citation type="journal article" date="2019" name="Genome Biol. Evol.">
        <title>Day and night: Metabolic profiles and evolutionary relationships of six axenic non-marine cyanobacteria.</title>
        <authorList>
            <person name="Will S.E."/>
            <person name="Henke P."/>
            <person name="Boedeker C."/>
            <person name="Huang S."/>
            <person name="Brinkmann H."/>
            <person name="Rohde M."/>
            <person name="Jarek M."/>
            <person name="Friedl T."/>
            <person name="Seufert S."/>
            <person name="Schumacher M."/>
            <person name="Overmann J."/>
            <person name="Neumann-Schaal M."/>
            <person name="Petersen J."/>
        </authorList>
    </citation>
    <scope>NUCLEOTIDE SEQUENCE [LARGE SCALE GENOMIC DNA]</scope>
    <source>
        <strain evidence="2">PCC 7102</strain>
    </source>
</reference>
<dbReference type="RefSeq" id="WP_127086498.1">
    <property type="nucleotide sequence ID" value="NZ_RSCL01000033.1"/>
</dbReference>
<dbReference type="AlphaFoldDB" id="A0A433UU49"/>
<feature type="domain" description="Peptidoglycan binding-like" evidence="1">
    <location>
        <begin position="106"/>
        <end position="162"/>
    </location>
</feature>
<reference evidence="2" key="1">
    <citation type="submission" date="2018-12" db="EMBL/GenBank/DDBJ databases">
        <authorList>
            <person name="Will S."/>
            <person name="Neumann-Schaal M."/>
            <person name="Henke P."/>
        </authorList>
    </citation>
    <scope>NUCLEOTIDE SEQUENCE</scope>
    <source>
        <strain evidence="2">PCC 7102</strain>
    </source>
</reference>
<protein>
    <recommendedName>
        <fullName evidence="1">Peptidoglycan binding-like domain-containing protein</fullName>
    </recommendedName>
</protein>
<organism evidence="2 3">
    <name type="scientific">Dulcicalothrix desertica PCC 7102</name>
    <dbReference type="NCBI Taxonomy" id="232991"/>
    <lineage>
        <taxon>Bacteria</taxon>
        <taxon>Bacillati</taxon>
        <taxon>Cyanobacteriota</taxon>
        <taxon>Cyanophyceae</taxon>
        <taxon>Nostocales</taxon>
        <taxon>Calotrichaceae</taxon>
        <taxon>Dulcicalothrix</taxon>
    </lineage>
</organism>
<evidence type="ECO:0000313" key="3">
    <source>
        <dbReference type="Proteomes" id="UP000271624"/>
    </source>
</evidence>
<dbReference type="InterPro" id="IPR036366">
    <property type="entry name" value="PGBDSf"/>
</dbReference>
<gene>
    <name evidence="2" type="ORF">DSM106972_084760</name>
</gene>
<sequence length="170" mass="18393">MTTTINTLTPLNKPILKQGAKGETVKELQKLLFQYHVFVHLDNKGACVFPGEEVIDGIFGAKTTDAVKLFQNQMFLTHDGIVGDSTWKSLYKGAPVGLPVLKKGSQGDLVNLIQERMSLEGYYKGIIDGNFGAGTETAVKALQKRAGLTTDGAVGDKTWASLSKINTIFC</sequence>
<dbReference type="Gene3D" id="1.10.101.10">
    <property type="entry name" value="PGBD-like superfamily/PGBD"/>
    <property type="match status" value="2"/>
</dbReference>
<feature type="domain" description="Peptidoglycan binding-like" evidence="1">
    <location>
        <begin position="22"/>
        <end position="90"/>
    </location>
</feature>
<proteinExistence type="predicted"/>
<evidence type="ECO:0000313" key="2">
    <source>
        <dbReference type="EMBL" id="RUS97373.1"/>
    </source>
</evidence>
<accession>A0A433UU49</accession>
<dbReference type="Pfam" id="PF01471">
    <property type="entry name" value="PG_binding_1"/>
    <property type="match status" value="2"/>
</dbReference>
<dbReference type="SUPFAM" id="SSF47090">
    <property type="entry name" value="PGBD-like"/>
    <property type="match status" value="2"/>
</dbReference>
<dbReference type="EMBL" id="RSCL01000033">
    <property type="protein sequence ID" value="RUS97373.1"/>
    <property type="molecule type" value="Genomic_DNA"/>
</dbReference>
<evidence type="ECO:0000259" key="1">
    <source>
        <dbReference type="Pfam" id="PF01471"/>
    </source>
</evidence>